<dbReference type="GO" id="GO:0051301">
    <property type="term" value="P:cell division"/>
    <property type="evidence" value="ECO:0007669"/>
    <property type="project" value="UniProtKB-KW"/>
</dbReference>
<keyword evidence="3" id="KW-1003">Cell membrane</keyword>
<dbReference type="Gramene" id="ERN01840">
    <property type="protein sequence ID" value="ERN01840"/>
    <property type="gene ID" value="AMTR_s00089p00083270"/>
</dbReference>
<dbReference type="PIRSF" id="PIRSF031043">
    <property type="entry name" value="UCP031043"/>
    <property type="match status" value="1"/>
</dbReference>
<dbReference type="GO" id="GO:0005886">
    <property type="term" value="C:plasma membrane"/>
    <property type="evidence" value="ECO:0007669"/>
    <property type="project" value="UniProtKB-SubCell"/>
</dbReference>
<dbReference type="InterPro" id="IPR010369">
    <property type="entry name" value="SOK"/>
</dbReference>
<dbReference type="GO" id="GO:2000067">
    <property type="term" value="P:regulation of root morphogenesis"/>
    <property type="evidence" value="ECO:0007669"/>
    <property type="project" value="UniProtKB-ARBA"/>
</dbReference>
<keyword evidence="2" id="KW-0217">Developmental protein</keyword>
<dbReference type="EMBL" id="KI394680">
    <property type="protein sequence ID" value="ERN01840.1"/>
    <property type="molecule type" value="Genomic_DNA"/>
</dbReference>
<sequence>MEIGMKKFRQVSPERGRPWSENTQHQKQQQQRKVAVVYYLCRNRHLEHPHFIEVPLASPRGLYLRDFISRLNAHRGRGMPAMYSWSCKRSYKSGFVWHDLSEDDLIHPVNGNEYVLKGSELLDEPSPDRYQPIKLQQQPQLQASPKQQQLLLCQEASSSSITEKPKTTTENDHLSSAGTSPNSITENSSEYKVYKAHSTAYAGPTPATDAATQTEDRGSHAVRGVSTEEALNEGSGDEASPPPPSSSSASSSGGRKAETLESLIKADCKKMNGSFRIMEDEEEREGGVYRSKGSNVLMQLISCGSIAVKEGGHGSFGGLMMKPRLVSKSSMMMGELDCLYESNPRFVGLRLEDKEYFSGSLIETKKKQVGEGVPTLKRSSSCNADRGSKMDTTNEEKEKDSDTVTAKCIPRTTKKQPKSGEPPQRSPLADAHRKSTAHQQQQSPLSSSKRILGASQRFHSCRDHDSEKGASQRFHSFRDHDSEKIIKIEES</sequence>
<feature type="compositionally biased region" description="Basic and acidic residues" evidence="9">
    <location>
        <begin position="386"/>
        <end position="402"/>
    </location>
</feature>
<name>W1P4F8_AMBTC</name>
<feature type="region of interest" description="Disordered" evidence="9">
    <location>
        <begin position="368"/>
        <end position="491"/>
    </location>
</feature>
<evidence type="ECO:0000256" key="7">
    <source>
        <dbReference type="ARBA" id="ARBA00024211"/>
    </source>
</evidence>
<dbReference type="GO" id="GO:0051302">
    <property type="term" value="P:regulation of cell division"/>
    <property type="evidence" value="ECO:0007669"/>
    <property type="project" value="UniProtKB-ARBA"/>
</dbReference>
<comment type="similarity">
    <text evidence="7">Belongs to the SOSEKI family.</text>
</comment>
<dbReference type="GO" id="GO:0090708">
    <property type="term" value="P:specification of plant organ axis polarity"/>
    <property type="evidence" value="ECO:0007669"/>
    <property type="project" value="UniProtKB-ARBA"/>
</dbReference>
<dbReference type="OMA" id="GASQRFH"/>
<accession>W1P4F8</accession>
<feature type="region of interest" description="Disordered" evidence="9">
    <location>
        <begin position="156"/>
        <end position="187"/>
    </location>
</feature>
<feature type="region of interest" description="Disordered" evidence="9">
    <location>
        <begin position="1"/>
        <end position="28"/>
    </location>
</feature>
<dbReference type="eggNOG" id="ENOG502QTBW">
    <property type="taxonomic scope" value="Eukaryota"/>
</dbReference>
<keyword evidence="12" id="KW-1185">Reference proteome</keyword>
<dbReference type="InterPro" id="IPR048351">
    <property type="entry name" value="SOK_DIX"/>
</dbReference>
<evidence type="ECO:0000256" key="8">
    <source>
        <dbReference type="ARBA" id="ARBA00046534"/>
    </source>
</evidence>
<protein>
    <recommendedName>
        <fullName evidence="10">SOSEKI DIX-like domain-containing protein</fullName>
    </recommendedName>
</protein>
<evidence type="ECO:0000256" key="2">
    <source>
        <dbReference type="ARBA" id="ARBA00022473"/>
    </source>
</evidence>
<dbReference type="InterPro" id="IPR021182">
    <property type="entry name" value="SOK_magnoliopsida"/>
</dbReference>
<feature type="compositionally biased region" description="Polar residues" evidence="9">
    <location>
        <begin position="174"/>
        <end position="187"/>
    </location>
</feature>
<feature type="domain" description="SOSEKI DIX-like" evidence="10">
    <location>
        <begin position="34"/>
        <end position="122"/>
    </location>
</feature>
<evidence type="ECO:0000259" key="10">
    <source>
        <dbReference type="Pfam" id="PF06136"/>
    </source>
</evidence>
<evidence type="ECO:0000256" key="9">
    <source>
        <dbReference type="SAM" id="MobiDB-lite"/>
    </source>
</evidence>
<dbReference type="PANTHER" id="PTHR31083:SF6">
    <property type="entry name" value="PROTEIN SOSEKI 3"/>
    <property type="match status" value="1"/>
</dbReference>
<feature type="compositionally biased region" description="Basic and acidic residues" evidence="9">
    <location>
        <begin position="460"/>
        <end position="491"/>
    </location>
</feature>
<dbReference type="GO" id="GO:0051258">
    <property type="term" value="P:protein polymerization"/>
    <property type="evidence" value="ECO:0007669"/>
    <property type="project" value="UniProtKB-ARBA"/>
</dbReference>
<dbReference type="PANTHER" id="PTHR31083">
    <property type="entry name" value="UPSTREAM OF FLC PROTEIN (DUF966)"/>
    <property type="match status" value="1"/>
</dbReference>
<evidence type="ECO:0000313" key="12">
    <source>
        <dbReference type="Proteomes" id="UP000017836"/>
    </source>
</evidence>
<keyword evidence="5" id="KW-0472">Membrane</keyword>
<keyword evidence="4" id="KW-0132">Cell division</keyword>
<evidence type="ECO:0000256" key="1">
    <source>
        <dbReference type="ARBA" id="ARBA00004413"/>
    </source>
</evidence>
<evidence type="ECO:0000256" key="4">
    <source>
        <dbReference type="ARBA" id="ARBA00022618"/>
    </source>
</evidence>
<feature type="compositionally biased region" description="Basic and acidic residues" evidence="9">
    <location>
        <begin position="163"/>
        <end position="173"/>
    </location>
</feature>
<keyword evidence="6" id="KW-0131">Cell cycle</keyword>
<evidence type="ECO:0000313" key="11">
    <source>
        <dbReference type="EMBL" id="ERN01840.1"/>
    </source>
</evidence>
<evidence type="ECO:0000256" key="3">
    <source>
        <dbReference type="ARBA" id="ARBA00022475"/>
    </source>
</evidence>
<dbReference type="HOGENOM" id="CLU_025038_1_0_1"/>
<organism evidence="11 12">
    <name type="scientific">Amborella trichopoda</name>
    <dbReference type="NCBI Taxonomy" id="13333"/>
    <lineage>
        <taxon>Eukaryota</taxon>
        <taxon>Viridiplantae</taxon>
        <taxon>Streptophyta</taxon>
        <taxon>Embryophyta</taxon>
        <taxon>Tracheophyta</taxon>
        <taxon>Spermatophyta</taxon>
        <taxon>Magnoliopsida</taxon>
        <taxon>Amborellales</taxon>
        <taxon>Amborellaceae</taxon>
        <taxon>Amborella</taxon>
    </lineage>
</organism>
<dbReference type="AlphaFoldDB" id="W1P4F8"/>
<dbReference type="Proteomes" id="UP000017836">
    <property type="component" value="Unassembled WGS sequence"/>
</dbReference>
<gene>
    <name evidence="11" type="ORF">AMTR_s00089p00083270</name>
</gene>
<evidence type="ECO:0000256" key="6">
    <source>
        <dbReference type="ARBA" id="ARBA00023306"/>
    </source>
</evidence>
<feature type="compositionally biased region" description="Polar residues" evidence="9">
    <location>
        <begin position="437"/>
        <end position="449"/>
    </location>
</feature>
<comment type="subcellular location">
    <subcellularLocation>
        <location evidence="1">Cell membrane</location>
        <topology evidence="1">Peripheral membrane protein</topology>
        <orientation evidence="1">Cytoplasmic side</orientation>
    </subcellularLocation>
</comment>
<feature type="region of interest" description="Disordered" evidence="9">
    <location>
        <begin position="202"/>
        <end position="258"/>
    </location>
</feature>
<dbReference type="Pfam" id="PF06136">
    <property type="entry name" value="SOK"/>
    <property type="match status" value="1"/>
</dbReference>
<evidence type="ECO:0000256" key="5">
    <source>
        <dbReference type="ARBA" id="ARBA00023136"/>
    </source>
</evidence>
<comment type="subunit">
    <text evidence="8">Homodimer. Forms long polymer filaments with other SOKs proteins polymers (e.g. SOK1, SOK2, SOK3 and SOK4) crucial for polar localization and biological activity. Binds to ANGUSTIFOLIA (AN).</text>
</comment>
<proteinExistence type="inferred from homology"/>
<reference evidence="12" key="1">
    <citation type="journal article" date="2013" name="Science">
        <title>The Amborella genome and the evolution of flowering plants.</title>
        <authorList>
            <consortium name="Amborella Genome Project"/>
        </authorList>
    </citation>
    <scope>NUCLEOTIDE SEQUENCE [LARGE SCALE GENOMIC DNA]</scope>
</reference>